<dbReference type="Gene3D" id="3.30.505.10">
    <property type="entry name" value="SH2 domain"/>
    <property type="match status" value="1"/>
</dbReference>
<keyword evidence="9" id="KW-1185">Reference proteome</keyword>
<dbReference type="SUPFAM" id="SSF55550">
    <property type="entry name" value="SH2 domain"/>
    <property type="match status" value="1"/>
</dbReference>
<dbReference type="SMART" id="SM00252">
    <property type="entry name" value="SH2"/>
    <property type="match status" value="1"/>
</dbReference>
<feature type="compositionally biased region" description="Polar residues" evidence="6">
    <location>
        <begin position="526"/>
        <end position="540"/>
    </location>
</feature>
<feature type="compositionally biased region" description="Basic and acidic residues" evidence="6">
    <location>
        <begin position="247"/>
        <end position="259"/>
    </location>
</feature>
<evidence type="ECO:0000313" key="8">
    <source>
        <dbReference type="EMBL" id="KAJ6635937.1"/>
    </source>
</evidence>
<comment type="caution">
    <text evidence="8">The sequence shown here is derived from an EMBL/GenBank/DDBJ whole genome shotgun (WGS) entry which is preliminary data.</text>
</comment>
<dbReference type="PANTHER" id="PTHR15127:SF32">
    <property type="entry name" value="HEAVYWEIGHT, ISOFORM A"/>
    <property type="match status" value="1"/>
</dbReference>
<evidence type="ECO:0000313" key="9">
    <source>
        <dbReference type="Proteomes" id="UP001151699"/>
    </source>
</evidence>
<dbReference type="PRINTS" id="PR00401">
    <property type="entry name" value="SH2DOMAIN"/>
</dbReference>
<evidence type="ECO:0000259" key="7">
    <source>
        <dbReference type="PROSITE" id="PS50001"/>
    </source>
</evidence>
<feature type="compositionally biased region" description="Low complexity" evidence="6">
    <location>
        <begin position="641"/>
        <end position="687"/>
    </location>
</feature>
<evidence type="ECO:0000256" key="5">
    <source>
        <dbReference type="PROSITE-ProRule" id="PRU00191"/>
    </source>
</evidence>
<sequence length="1045" mass="117669">MERMWRRMNQGLTKPSKSKGQRPIPVPVNSNDNFPELEQSQSAKILLDKRRKRCRKGKPRARSKSSSKTTKKVEFPIPSGSKDPSSLKERAVAKLKMLNFNLNWTSNTMCRPCRSNINGNIITRRLCRNKQMDDNELYRSNSFKFEKFKRDEVILNSNTLPRPISVCDDYSLPIDFVYNRQLSNVSPKSVCLKQDVVLVPEVASVKNLIVHPKPVKATVKDYVNLRKHESNSDSSLPKSSDDEIYENSERDSPESKTDDLTNLFKLNPSPYYYGDIFGIPKSEKSAFQPFDQAVRYKQNTSNFLPQRKKTSYPRRYSVTEDGVHIIKCVSPSTTSDDSNCTECQKRREGKQSLVATPNSTQSELLPMPPHRLLEPILCACTGPEYSNDFADVLQSRSVFYVHEPNVNECADCCLNDSALPYDDTMPNGRSRQVYETAFDCKISRSDDDLDELNTVLSKSLILKNKFKASKSTDSLEFHEILHPEENPAKRTVDVNTQKPSNSIFDNRITENDDEASNRNSDALLSSTQLPIPNRFKQSPPSTAPLPLKFPRKYDTDHCLNSNKSAPNIPQSNTLHNYNAGDGKSKEPITKEAIVNRILSKQRSSGNKTKRPCSMILESERVLALKHSRCPLRYHHKPKNFSSTESITTSSSGGSMESLRSSTSEGNRSTTSSESRHSSTLSSHSSDSGAKVRYPPRLNMMLHSKLHVLSPISDKSLQDPTSEIGENSAVVEKTSKISPQGHRDFDHFKSKKFPQNRALTLLAGDEIQGSDSGISLQSRDGSKSKHIFHSFDSPKLLGNKLAINKSDLSLCEEFGNLPFDMPKLRRKKIAMEQSQCASGSATSVDLGDLPFDMPKLRRKLRQNNQNHLLPINNAAASTESSELSLSTQSVRGEKKPIGSFKQNLTLQFQPNHSKDGNEKGLHLNFETATTSYPVINIDIPLNRQSWYHGSITRIEAENTLRSLSEGSFLVRNCESSRNDFSLSLKSAKGFMHMRIQQNDYGQFILGHFSQPFESISIMIRHFCLNRLPVRGAEHMCLLEPVAAQLL</sequence>
<comment type="function">
    <text evidence="3">May function as an adapter protein.</text>
</comment>
<keyword evidence="1" id="KW-0597">Phosphoprotein</keyword>
<organism evidence="8 9">
    <name type="scientific">Pseudolycoriella hygida</name>
    <dbReference type="NCBI Taxonomy" id="35572"/>
    <lineage>
        <taxon>Eukaryota</taxon>
        <taxon>Metazoa</taxon>
        <taxon>Ecdysozoa</taxon>
        <taxon>Arthropoda</taxon>
        <taxon>Hexapoda</taxon>
        <taxon>Insecta</taxon>
        <taxon>Pterygota</taxon>
        <taxon>Neoptera</taxon>
        <taxon>Endopterygota</taxon>
        <taxon>Diptera</taxon>
        <taxon>Nematocera</taxon>
        <taxon>Sciaroidea</taxon>
        <taxon>Sciaridae</taxon>
        <taxon>Pseudolycoriella</taxon>
    </lineage>
</organism>
<dbReference type="PANTHER" id="PTHR15127">
    <property type="entry name" value="HEAVYWEIGHT, ISOFORM A"/>
    <property type="match status" value="1"/>
</dbReference>
<reference evidence="8" key="1">
    <citation type="submission" date="2022-07" db="EMBL/GenBank/DDBJ databases">
        <authorList>
            <person name="Trinca V."/>
            <person name="Uliana J.V.C."/>
            <person name="Torres T.T."/>
            <person name="Ward R.J."/>
            <person name="Monesi N."/>
        </authorList>
    </citation>
    <scope>NUCLEOTIDE SEQUENCE</scope>
    <source>
        <strain evidence="8">HSMRA1968</strain>
        <tissue evidence="8">Whole embryos</tissue>
    </source>
</reference>
<accession>A0A9Q0RXA8</accession>
<dbReference type="AlphaFoldDB" id="A0A9Q0RXA8"/>
<evidence type="ECO:0000256" key="1">
    <source>
        <dbReference type="ARBA" id="ARBA00022553"/>
    </source>
</evidence>
<evidence type="ECO:0000256" key="6">
    <source>
        <dbReference type="SAM" id="MobiDB-lite"/>
    </source>
</evidence>
<dbReference type="Proteomes" id="UP001151699">
    <property type="component" value="Chromosome C"/>
</dbReference>
<feature type="domain" description="SH2" evidence="7">
    <location>
        <begin position="945"/>
        <end position="1040"/>
    </location>
</feature>
<feature type="compositionally biased region" description="Polar residues" evidence="6">
    <location>
        <begin position="28"/>
        <end position="43"/>
    </location>
</feature>
<dbReference type="InterPro" id="IPR036860">
    <property type="entry name" value="SH2_dom_sf"/>
</dbReference>
<dbReference type="InterPro" id="IPR000980">
    <property type="entry name" value="SH2"/>
</dbReference>
<dbReference type="GO" id="GO:0001784">
    <property type="term" value="F:phosphotyrosine residue binding"/>
    <property type="evidence" value="ECO:0007669"/>
    <property type="project" value="TreeGrafter"/>
</dbReference>
<dbReference type="Pfam" id="PF00017">
    <property type="entry name" value="SH2"/>
    <property type="match status" value="1"/>
</dbReference>
<feature type="region of interest" description="Disordered" evidence="6">
    <location>
        <begin position="526"/>
        <end position="545"/>
    </location>
</feature>
<feature type="region of interest" description="Disordered" evidence="6">
    <location>
        <begin position="228"/>
        <end position="260"/>
    </location>
</feature>
<dbReference type="PROSITE" id="PS50001">
    <property type="entry name" value="SH2"/>
    <property type="match status" value="1"/>
</dbReference>
<feature type="compositionally biased region" description="Polar residues" evidence="6">
    <location>
        <begin position="562"/>
        <end position="576"/>
    </location>
</feature>
<proteinExistence type="predicted"/>
<dbReference type="FunFam" id="3.30.505.10:FF:000058">
    <property type="entry name" value="SH2 domain-containing adapter protein D"/>
    <property type="match status" value="1"/>
</dbReference>
<keyword evidence="2 5" id="KW-0727">SH2 domain</keyword>
<dbReference type="InterPro" id="IPR051846">
    <property type="entry name" value="SH2_domain_adapters"/>
</dbReference>
<feature type="region of interest" description="Disordered" evidence="6">
    <location>
        <begin position="633"/>
        <end position="692"/>
    </location>
</feature>
<gene>
    <name evidence="8" type="primary">Shf</name>
    <name evidence="8" type="ORF">Bhyg_14523</name>
</gene>
<feature type="compositionally biased region" description="Basic residues" evidence="6">
    <location>
        <begin position="49"/>
        <end position="65"/>
    </location>
</feature>
<feature type="region of interest" description="Disordered" evidence="6">
    <location>
        <begin position="562"/>
        <end position="585"/>
    </location>
</feature>
<evidence type="ECO:0000256" key="3">
    <source>
        <dbReference type="ARBA" id="ARBA00057390"/>
    </source>
</evidence>
<feature type="region of interest" description="Disordered" evidence="6">
    <location>
        <begin position="486"/>
        <end position="519"/>
    </location>
</feature>
<feature type="region of interest" description="Disordered" evidence="6">
    <location>
        <begin position="1"/>
        <end position="87"/>
    </location>
</feature>
<evidence type="ECO:0000256" key="2">
    <source>
        <dbReference type="ARBA" id="ARBA00022999"/>
    </source>
</evidence>
<dbReference type="OrthoDB" id="5914531at2759"/>
<feature type="compositionally biased region" description="Polar residues" evidence="6">
    <location>
        <begin position="493"/>
        <end position="504"/>
    </location>
</feature>
<name>A0A9Q0RXA8_9DIPT</name>
<dbReference type="CDD" id="cd09945">
    <property type="entry name" value="SH2_SHB_SHD_SHE_SHF_like"/>
    <property type="match status" value="1"/>
</dbReference>
<protein>
    <recommendedName>
        <fullName evidence="4">SH2 domain-containing adapter protein D</fullName>
    </recommendedName>
</protein>
<dbReference type="EMBL" id="WJQU01000004">
    <property type="protein sequence ID" value="KAJ6635937.1"/>
    <property type="molecule type" value="Genomic_DNA"/>
</dbReference>
<evidence type="ECO:0000256" key="4">
    <source>
        <dbReference type="ARBA" id="ARBA00074794"/>
    </source>
</evidence>